<sequence>MYPSLDNNGSKQPRTSFFFNYNNDIINHSRTPQEHYCHPSSFSSSFHLPSPHYIPLEDEAVFCEFFQQQQFFSNDHNYHNTIINLAQEQSTNEMTANVESTMGECSNNNGVQIATNDGDDDHYEFNTHVKPENSSPIRKKSSKRDRHSKINTARGPRDRRMRLSLDVAKKLFGLQDLLRFDKASKTIDWLITKSKTAIQELLPDPSCSFMGVSNSASSTSECEVLSGIGDLPIDDQATTKNKAKSSSSSRKKKVKITRVRRTANLHHPLAKATRERARARARERTVEKRNNKLGGGQDSNFKPCMDQATDQDVNRVVSWSPFEERQVQSIDQHKQGFVGDTSSLMMTGNWSPSYFNYQHSAGLTHEHQFNDFQIIGKGWEGNNN</sequence>
<keyword evidence="2" id="KW-0217">Developmental protein</keyword>
<name>G9FR55_GERHY</name>
<evidence type="ECO:0000256" key="4">
    <source>
        <dbReference type="ARBA" id="ARBA00023125"/>
    </source>
</evidence>
<evidence type="ECO:0000256" key="1">
    <source>
        <dbReference type="ARBA" id="ARBA00004123"/>
    </source>
</evidence>
<dbReference type="PROSITE" id="PS51369">
    <property type="entry name" value="TCP"/>
    <property type="match status" value="1"/>
</dbReference>
<dbReference type="PANTHER" id="PTHR31072:SF226">
    <property type="entry name" value="TRANSCRIPTION FACTOR TCP18"/>
    <property type="match status" value="1"/>
</dbReference>
<feature type="region of interest" description="Disordered" evidence="7">
    <location>
        <begin position="271"/>
        <end position="305"/>
    </location>
</feature>
<dbReference type="EMBL" id="JN190064">
    <property type="protein sequence ID" value="AEX07367.1"/>
    <property type="molecule type" value="mRNA"/>
</dbReference>
<evidence type="ECO:0000256" key="2">
    <source>
        <dbReference type="ARBA" id="ARBA00022473"/>
    </source>
</evidence>
<protein>
    <submittedName>
        <fullName evidence="10">Cycloidea-like 10</fullName>
    </submittedName>
</protein>
<feature type="region of interest" description="Disordered" evidence="7">
    <location>
        <begin position="233"/>
        <end position="257"/>
    </location>
</feature>
<feature type="compositionally biased region" description="Basic residues" evidence="7">
    <location>
        <begin position="137"/>
        <end position="149"/>
    </location>
</feature>
<feature type="domain" description="TCP" evidence="8">
    <location>
        <begin position="143"/>
        <end position="201"/>
    </location>
</feature>
<dbReference type="GO" id="GO:0043565">
    <property type="term" value="F:sequence-specific DNA binding"/>
    <property type="evidence" value="ECO:0007669"/>
    <property type="project" value="TreeGrafter"/>
</dbReference>
<keyword evidence="4" id="KW-0238">DNA-binding</keyword>
<evidence type="ECO:0000256" key="5">
    <source>
        <dbReference type="ARBA" id="ARBA00023163"/>
    </source>
</evidence>
<dbReference type="GO" id="GO:0005634">
    <property type="term" value="C:nucleus"/>
    <property type="evidence" value="ECO:0007669"/>
    <property type="project" value="UniProtKB-SubCell"/>
</dbReference>
<accession>G9FR55</accession>
<feature type="compositionally biased region" description="Low complexity" evidence="7">
    <location>
        <begin position="238"/>
        <end position="248"/>
    </location>
</feature>
<evidence type="ECO:0000256" key="7">
    <source>
        <dbReference type="SAM" id="MobiDB-lite"/>
    </source>
</evidence>
<evidence type="ECO:0000313" key="10">
    <source>
        <dbReference type="EMBL" id="AEX07367.1"/>
    </source>
</evidence>
<proteinExistence type="evidence at transcript level"/>
<evidence type="ECO:0000259" key="9">
    <source>
        <dbReference type="PROSITE" id="PS51370"/>
    </source>
</evidence>
<dbReference type="GO" id="GO:2000032">
    <property type="term" value="P:regulation of secondary shoot formation"/>
    <property type="evidence" value="ECO:0007669"/>
    <property type="project" value="TreeGrafter"/>
</dbReference>
<keyword evidence="3" id="KW-0805">Transcription regulation</keyword>
<gene>
    <name evidence="10" type="primary">CYC10</name>
</gene>
<dbReference type="Pfam" id="PF03634">
    <property type="entry name" value="TCP"/>
    <property type="match status" value="1"/>
</dbReference>
<dbReference type="GO" id="GO:0003700">
    <property type="term" value="F:DNA-binding transcription factor activity"/>
    <property type="evidence" value="ECO:0007669"/>
    <property type="project" value="InterPro"/>
</dbReference>
<dbReference type="AlphaFoldDB" id="G9FR55"/>
<dbReference type="InterPro" id="IPR017887">
    <property type="entry name" value="TF_TCP_subgr"/>
</dbReference>
<feature type="domain" description="R" evidence="9">
    <location>
        <begin position="271"/>
        <end position="288"/>
    </location>
</feature>
<evidence type="ECO:0000256" key="6">
    <source>
        <dbReference type="ARBA" id="ARBA00023242"/>
    </source>
</evidence>
<feature type="region of interest" description="Disordered" evidence="7">
    <location>
        <begin position="125"/>
        <end position="158"/>
    </location>
</feature>
<organism evidence="10">
    <name type="scientific">Gerbera hybrida</name>
    <name type="common">Daisy</name>
    <dbReference type="NCBI Taxonomy" id="18101"/>
    <lineage>
        <taxon>Eukaryota</taxon>
        <taxon>Viridiplantae</taxon>
        <taxon>Streptophyta</taxon>
        <taxon>Embryophyta</taxon>
        <taxon>Tracheophyta</taxon>
        <taxon>Spermatophyta</taxon>
        <taxon>Magnoliopsida</taxon>
        <taxon>eudicotyledons</taxon>
        <taxon>Gunneridae</taxon>
        <taxon>Pentapetalae</taxon>
        <taxon>asterids</taxon>
        <taxon>campanulids</taxon>
        <taxon>Asterales</taxon>
        <taxon>Asteraceae</taxon>
        <taxon>Mutisioideae</taxon>
        <taxon>Mutisieae</taxon>
        <taxon>Gerbera</taxon>
    </lineage>
</organism>
<keyword evidence="5" id="KW-0804">Transcription</keyword>
<dbReference type="InterPro" id="IPR005333">
    <property type="entry name" value="Transcription_factor_TCP"/>
</dbReference>
<evidence type="ECO:0000259" key="8">
    <source>
        <dbReference type="PROSITE" id="PS51369"/>
    </source>
</evidence>
<dbReference type="PROSITE" id="PS51370">
    <property type="entry name" value="R"/>
    <property type="match status" value="1"/>
</dbReference>
<evidence type="ECO:0000256" key="3">
    <source>
        <dbReference type="ARBA" id="ARBA00023015"/>
    </source>
</evidence>
<dbReference type="PANTHER" id="PTHR31072">
    <property type="entry name" value="TRANSCRIPTION FACTOR TCP4-RELATED"/>
    <property type="match status" value="1"/>
</dbReference>
<dbReference type="InterPro" id="IPR017888">
    <property type="entry name" value="CYC/TB1_R_domain"/>
</dbReference>
<keyword evidence="6" id="KW-0539">Nucleus</keyword>
<feature type="compositionally biased region" description="Basic and acidic residues" evidence="7">
    <location>
        <begin position="272"/>
        <end position="290"/>
    </location>
</feature>
<comment type="subcellular location">
    <subcellularLocation>
        <location evidence="1">Nucleus</location>
    </subcellularLocation>
</comment>
<reference evidence="10" key="1">
    <citation type="journal article" date="2012" name="Mol. Biol. Evol.">
        <title>Evolution and Diversification of the CYC/TB1 Gene Family in Asteraceae--A Comparative Study in Gerbera (Mutisieae) and Sunflower (Heliantheae).</title>
        <authorList>
            <person name="Tahtiharju S."/>
            <person name="Rijpkema A.S."/>
            <person name="Vetterli A."/>
            <person name="Albert V.A."/>
            <person name="Teeri T.H."/>
            <person name="Elomaa P."/>
        </authorList>
    </citation>
    <scope>NUCLEOTIDE SEQUENCE</scope>
</reference>